<organism evidence="1 2">
    <name type="scientific">Russula earlei</name>
    <dbReference type="NCBI Taxonomy" id="71964"/>
    <lineage>
        <taxon>Eukaryota</taxon>
        <taxon>Fungi</taxon>
        <taxon>Dikarya</taxon>
        <taxon>Basidiomycota</taxon>
        <taxon>Agaricomycotina</taxon>
        <taxon>Agaricomycetes</taxon>
        <taxon>Russulales</taxon>
        <taxon>Russulaceae</taxon>
        <taxon>Russula</taxon>
    </lineage>
</organism>
<proteinExistence type="predicted"/>
<evidence type="ECO:0000313" key="2">
    <source>
        <dbReference type="Proteomes" id="UP001207468"/>
    </source>
</evidence>
<dbReference type="Proteomes" id="UP001207468">
    <property type="component" value="Unassembled WGS sequence"/>
</dbReference>
<keyword evidence="2" id="KW-1185">Reference proteome</keyword>
<evidence type="ECO:0000313" key="1">
    <source>
        <dbReference type="EMBL" id="KAI9507580.1"/>
    </source>
</evidence>
<dbReference type="EMBL" id="JAGFNK010000119">
    <property type="protein sequence ID" value="KAI9507580.1"/>
    <property type="molecule type" value="Genomic_DNA"/>
</dbReference>
<reference evidence="1" key="1">
    <citation type="submission" date="2021-03" db="EMBL/GenBank/DDBJ databases">
        <title>Evolutionary priming and transition to the ectomycorrhizal habit in an iconic lineage of mushroom-forming fungi: is preadaptation a requirement?</title>
        <authorList>
            <consortium name="DOE Joint Genome Institute"/>
            <person name="Looney B.P."/>
            <person name="Miyauchi S."/>
            <person name="Morin E."/>
            <person name="Drula E."/>
            <person name="Courty P.E."/>
            <person name="Chicoki N."/>
            <person name="Fauchery L."/>
            <person name="Kohler A."/>
            <person name="Kuo A."/>
            <person name="LaButti K."/>
            <person name="Pangilinan J."/>
            <person name="Lipzen A."/>
            <person name="Riley R."/>
            <person name="Andreopoulos W."/>
            <person name="He G."/>
            <person name="Johnson J."/>
            <person name="Barry K.W."/>
            <person name="Grigoriev I.V."/>
            <person name="Nagy L."/>
            <person name="Hibbett D."/>
            <person name="Henrissat B."/>
            <person name="Matheny P.B."/>
            <person name="Labbe J."/>
            <person name="Martin A.F."/>
        </authorList>
    </citation>
    <scope>NUCLEOTIDE SEQUENCE</scope>
    <source>
        <strain evidence="1">BPL698</strain>
    </source>
</reference>
<protein>
    <submittedName>
        <fullName evidence="1">Uncharacterized protein</fullName>
    </submittedName>
</protein>
<sequence>MQLQQQQQQSQQSPPRLALARKPSFTLPRSALIISPIPTPTGALKAAATQRTSKTHQRLVELPSDPQTRPLPAEQGEDDEIHGYETDTGVRMREHKSTTERMTKAERRRAGCRRITAYWLADGFRTKLLANFLKREHNVVPRSFDEALYVMYHLPLLPGYGPAAKVRSSVPAPSHTRHLSHMSQAEEDGYTGSYFFPGRAPEDGFVSHDGYIARSLTSEPPVERPMREPEESEVDGESRERGLRVDTPLLASQSPSRAPPSVPVGEPRTPVATGEEVAEIVFFKYGVAVFFGFDEMQERNILEDVHGAGTLKGARVESEWEVEECHFAYDSTIAYPRIFNDFFTFKSPSHLLTLSLSHALAQSTLLAHYESQAHTILQHPRTQALPRTLARTGALALSRRDAMRLTGKLFTLRRDVVLGRNVLDVPSIFWEEASMHGLYDAGRAYFEIGERVQALNERISGARDLLDAIHEHLNNVAMERITWIIIGLIVVAIMVELGEIVARLAVHTTLRNDDRKVAFSAARAAAAALAA</sequence>
<comment type="caution">
    <text evidence="1">The sequence shown here is derived from an EMBL/GenBank/DDBJ whole genome shotgun (WGS) entry which is preliminary data.</text>
</comment>
<accession>A0ACC0U7S6</accession>
<gene>
    <name evidence="1" type="ORF">F5148DRAFT_92613</name>
</gene>
<name>A0ACC0U7S6_9AGAM</name>